<dbReference type="InterPro" id="IPR016024">
    <property type="entry name" value="ARM-type_fold"/>
</dbReference>
<protein>
    <recommendedName>
        <fullName evidence="3">DNA alkylation repair protein</fullName>
    </recommendedName>
</protein>
<dbReference type="Proteomes" id="UP000076096">
    <property type="component" value="Chromosome"/>
</dbReference>
<accession>A0A143BSM9</accession>
<dbReference type="Gene3D" id="1.25.10.90">
    <property type="match status" value="1"/>
</dbReference>
<dbReference type="STRING" id="1783515.A4E84_01115"/>
<gene>
    <name evidence="1" type="ORF">A4E84_01115</name>
</gene>
<dbReference type="PANTHER" id="PTHR34070:SF1">
    <property type="entry name" value="DNA ALKYLATION REPAIR PROTEIN"/>
    <property type="match status" value="1"/>
</dbReference>
<evidence type="ECO:0000313" key="1">
    <source>
        <dbReference type="EMBL" id="AMW08257.1"/>
    </source>
</evidence>
<dbReference type="AlphaFoldDB" id="A0A143BSM9"/>
<dbReference type="CDD" id="cd06561">
    <property type="entry name" value="AlkD_like"/>
    <property type="match status" value="1"/>
</dbReference>
<name>A0A143BSM9_9ACTN</name>
<evidence type="ECO:0008006" key="3">
    <source>
        <dbReference type="Google" id="ProtNLM"/>
    </source>
</evidence>
<dbReference type="InterPro" id="IPR014825">
    <property type="entry name" value="DNA_alkylation"/>
</dbReference>
<dbReference type="Pfam" id="PF08713">
    <property type="entry name" value="DNA_alkylation"/>
    <property type="match status" value="1"/>
</dbReference>
<organism evidence="1 2">
    <name type="scientific">Streptomyces qaidamensis</name>
    <dbReference type="NCBI Taxonomy" id="1783515"/>
    <lineage>
        <taxon>Bacteria</taxon>
        <taxon>Bacillati</taxon>
        <taxon>Actinomycetota</taxon>
        <taxon>Actinomycetes</taxon>
        <taxon>Kitasatosporales</taxon>
        <taxon>Streptomycetaceae</taxon>
        <taxon>Streptomyces</taxon>
        <taxon>Streptomyces aurantiacus group</taxon>
    </lineage>
</organism>
<evidence type="ECO:0000313" key="2">
    <source>
        <dbReference type="Proteomes" id="UP000076096"/>
    </source>
</evidence>
<dbReference type="EMBL" id="CP015098">
    <property type="protein sequence ID" value="AMW08257.1"/>
    <property type="molecule type" value="Genomic_DNA"/>
</dbReference>
<proteinExistence type="predicted"/>
<reference evidence="2" key="1">
    <citation type="submission" date="2016-04" db="EMBL/GenBank/DDBJ databases">
        <authorList>
            <person name="Zhang B."/>
        </authorList>
    </citation>
    <scope>NUCLEOTIDE SEQUENCE [LARGE SCALE GENOMIC DNA]</scope>
    <source>
        <strain evidence="2">S10</strain>
    </source>
</reference>
<dbReference type="SUPFAM" id="SSF48371">
    <property type="entry name" value="ARM repeat"/>
    <property type="match status" value="1"/>
</dbReference>
<dbReference type="KEGG" id="stsi:A4E84_01115"/>
<dbReference type="PANTHER" id="PTHR34070">
    <property type="entry name" value="ARMADILLO-TYPE FOLD"/>
    <property type="match status" value="1"/>
</dbReference>
<sequence>MTHVPAAAEELAKTLAARADPDFAVRMQRYFPHEIKALGVGNAAVVEIATDYFRERRDTPAATRLLLAEEVLARAEYHEEVLLGFAVLHKVARTGLGEELLDRCEHWLHTYVSNWAQCDDMCLKLLYPFFLGHLELIARTRRWAGSASPWARRAANVAVVKFVRRTVGRTVFELPLSHVFDNCVRLMHDDHVYVQKGCGWLLKVTAEAHPDEVADFLRTWHTEMPRDTFRYAVEKMDPRLRRSLMELGQG</sequence>
<keyword evidence="2" id="KW-1185">Reference proteome</keyword>
<dbReference type="RefSeq" id="WP_062924731.1">
    <property type="nucleotide sequence ID" value="NZ_CP015098.1"/>
</dbReference>